<evidence type="ECO:0000259" key="1">
    <source>
        <dbReference type="Pfam" id="PF08818"/>
    </source>
</evidence>
<keyword evidence="3" id="KW-1185">Reference proteome</keyword>
<accession>A0A3N4Q5M0</accession>
<dbReference type="AlphaFoldDB" id="A0A3N4Q5M0"/>
<comment type="caution">
    <text evidence="2">The sequence shown here is derived from an EMBL/GenBank/DDBJ whole genome shotgun (WGS) entry which is preliminary data.</text>
</comment>
<dbReference type="OrthoDB" id="1121167at2"/>
<dbReference type="InterPro" id="IPR014922">
    <property type="entry name" value="YdhG-like"/>
</dbReference>
<reference evidence="2 3" key="1">
    <citation type="submission" date="2018-11" db="EMBL/GenBank/DDBJ databases">
        <title>Chitinophaga lutea sp.nov., isolate from arsenic contaminated soil.</title>
        <authorList>
            <person name="Zong Y."/>
        </authorList>
    </citation>
    <scope>NUCLEOTIDE SEQUENCE [LARGE SCALE GENOMIC DNA]</scope>
    <source>
        <strain evidence="2 3">ZY74</strain>
    </source>
</reference>
<evidence type="ECO:0000313" key="3">
    <source>
        <dbReference type="Proteomes" id="UP000278351"/>
    </source>
</evidence>
<proteinExistence type="predicted"/>
<dbReference type="SUPFAM" id="SSF159888">
    <property type="entry name" value="YdhG-like"/>
    <property type="match status" value="1"/>
</dbReference>
<organism evidence="2 3">
    <name type="scientific">Chitinophaga lutea</name>
    <dbReference type="NCBI Taxonomy" id="2488634"/>
    <lineage>
        <taxon>Bacteria</taxon>
        <taxon>Pseudomonadati</taxon>
        <taxon>Bacteroidota</taxon>
        <taxon>Chitinophagia</taxon>
        <taxon>Chitinophagales</taxon>
        <taxon>Chitinophagaceae</taxon>
        <taxon>Chitinophaga</taxon>
    </lineage>
</organism>
<gene>
    <name evidence="2" type="ORF">EGT74_04560</name>
</gene>
<dbReference type="Pfam" id="PF08818">
    <property type="entry name" value="DUF1801"/>
    <property type="match status" value="1"/>
</dbReference>
<protein>
    <submittedName>
        <fullName evidence="2">DUF1801 domain-containing protein</fullName>
    </submittedName>
</protein>
<feature type="domain" description="YdhG-like" evidence="1">
    <location>
        <begin position="17"/>
        <end position="112"/>
    </location>
</feature>
<name>A0A3N4Q5M0_9BACT</name>
<sequence length="122" mass="13621">MEAITFLQQYPDQVSSLATQLREVLLENLPGVTEQVDLPAKMVAYVYGEKYADMICTIIPSKKGLKLGFYKGSELHDPGHLLEGSGKISRYVVIGNQEDIYSGALKKLLGNALEAYQQRTRR</sequence>
<dbReference type="RefSeq" id="WP_123845336.1">
    <property type="nucleotide sequence ID" value="NZ_RPDH01000001.1"/>
</dbReference>
<dbReference type="Proteomes" id="UP000278351">
    <property type="component" value="Unassembled WGS sequence"/>
</dbReference>
<dbReference type="EMBL" id="RPDH01000001">
    <property type="protein sequence ID" value="RPE12821.1"/>
    <property type="molecule type" value="Genomic_DNA"/>
</dbReference>
<evidence type="ECO:0000313" key="2">
    <source>
        <dbReference type="EMBL" id="RPE12821.1"/>
    </source>
</evidence>